<dbReference type="AlphaFoldDB" id="A0AAE4K6Q3"/>
<dbReference type="EMBL" id="JAVRAA010000005">
    <property type="protein sequence ID" value="MDT0337532.1"/>
    <property type="molecule type" value="Genomic_DNA"/>
</dbReference>
<accession>A0AAE4K6Q3</accession>
<protein>
    <submittedName>
        <fullName evidence="2">Uncharacterized protein</fullName>
    </submittedName>
</protein>
<evidence type="ECO:0000313" key="2">
    <source>
        <dbReference type="EMBL" id="MDT0337532.1"/>
    </source>
</evidence>
<name>A0AAE4K6Q3_9BURK</name>
<dbReference type="RefSeq" id="WP_284077000.1">
    <property type="nucleotide sequence ID" value="NZ_JAVLSM010000007.1"/>
</dbReference>
<comment type="caution">
    <text evidence="2">The sequence shown here is derived from an EMBL/GenBank/DDBJ whole genome shotgun (WGS) entry which is preliminary data.</text>
</comment>
<evidence type="ECO:0000256" key="1">
    <source>
        <dbReference type="SAM" id="MobiDB-lite"/>
    </source>
</evidence>
<sequence>MGQAKKRGSRDERVAQALANPGPGVRQDLSGLKVLKASDVTRVFATMDRLLAVLTTPAEIDQDVLDFARSVDGQEPLRLQCEPLPWSRQDCCELNVEEYIRAHGGQKLVGYRVWQTPGEYVEGERHVVWTDGATIKDVSFCSSGEQEIVFVPDGKPYDAAPAKVRHVVRPGDTWALQAYEALESKIPVKPLSAQEAWAAMPSYDEFTSGKRIPSAFVARDKAKYVLEQ</sequence>
<feature type="region of interest" description="Disordered" evidence="1">
    <location>
        <begin position="1"/>
        <end position="23"/>
    </location>
</feature>
<organism evidence="2">
    <name type="scientific">Herbaspirillum huttiense subsp. nephrolepidis</name>
    <dbReference type="NCBI Taxonomy" id="3075126"/>
    <lineage>
        <taxon>Bacteria</taxon>
        <taxon>Pseudomonadati</taxon>
        <taxon>Pseudomonadota</taxon>
        <taxon>Betaproteobacteria</taxon>
        <taxon>Burkholderiales</taxon>
        <taxon>Oxalobacteraceae</taxon>
        <taxon>Herbaspirillum</taxon>
    </lineage>
</organism>
<reference evidence="2" key="1">
    <citation type="submission" date="2023-02" db="EMBL/GenBank/DDBJ databases">
        <title>Description of Herbaspirillum huttiense subsp. nephrolepsisexaltata and Herbaspirillum huttiense subsp. lycopersicon.</title>
        <authorList>
            <person name="Poudel M."/>
            <person name="Sharma A."/>
            <person name="Goss E."/>
            <person name="Tapia J.H."/>
            <person name="Harmon C.M."/>
            <person name="Jones J.B."/>
        </authorList>
    </citation>
    <scope>NUCLEOTIDE SEQUENCE</scope>
    <source>
        <strain evidence="2">NC40101</strain>
    </source>
</reference>
<gene>
    <name evidence="2" type="ORF">RJN63_11880</name>
</gene>
<proteinExistence type="predicted"/>